<keyword evidence="4" id="KW-0391">Immunity</keyword>
<dbReference type="PANTHER" id="PTHR10751">
    <property type="entry name" value="GUANYLATE BINDING PROTEIN"/>
    <property type="match status" value="1"/>
</dbReference>
<comment type="caution">
    <text evidence="9">The sequence shown here is derived from an EMBL/GenBank/DDBJ whole genome shotgun (WGS) entry which is preliminary data.</text>
</comment>
<reference evidence="9 10" key="1">
    <citation type="submission" date="2024-11" db="EMBL/GenBank/DDBJ databases">
        <title>Chromosome-level genome assembly of the freshwater bivalve Anodonta woodiana.</title>
        <authorList>
            <person name="Chen X."/>
        </authorList>
    </citation>
    <scope>NUCLEOTIDE SEQUENCE [LARGE SCALE GENOMIC DNA]</scope>
    <source>
        <strain evidence="9">MN2024</strain>
        <tissue evidence="9">Gills</tissue>
    </source>
</reference>
<dbReference type="InterPro" id="IPR003191">
    <property type="entry name" value="Guanylate-bd/ATL_C"/>
</dbReference>
<name>A0ABD3WG97_SINWO</name>
<dbReference type="Pfam" id="PF02263">
    <property type="entry name" value="GBP"/>
    <property type="match status" value="1"/>
</dbReference>
<keyword evidence="10" id="KW-1185">Reference proteome</keyword>
<dbReference type="SUPFAM" id="SSF48340">
    <property type="entry name" value="Interferon-induced guanylate-binding protein 1 (GBP1), C-terminal domain"/>
    <property type="match status" value="1"/>
</dbReference>
<dbReference type="Gene3D" id="3.40.50.300">
    <property type="entry name" value="P-loop containing nucleotide triphosphate hydrolases"/>
    <property type="match status" value="1"/>
</dbReference>
<keyword evidence="3" id="KW-0378">Hydrolase</keyword>
<feature type="region of interest" description="Disordered" evidence="7">
    <location>
        <begin position="582"/>
        <end position="606"/>
    </location>
</feature>
<comment type="similarity">
    <text evidence="6">Belongs to the TRAFAC class dynamin-like GTPase superfamily. GB1/RHD3 GTPase family.</text>
</comment>
<evidence type="ECO:0000256" key="6">
    <source>
        <dbReference type="PROSITE-ProRule" id="PRU01052"/>
    </source>
</evidence>
<evidence type="ECO:0000256" key="1">
    <source>
        <dbReference type="ARBA" id="ARBA00022588"/>
    </source>
</evidence>
<dbReference type="Pfam" id="PF02841">
    <property type="entry name" value="GBP_C"/>
    <property type="match status" value="1"/>
</dbReference>
<dbReference type="PROSITE" id="PS51715">
    <property type="entry name" value="G_GB1_RHD3"/>
    <property type="match status" value="1"/>
</dbReference>
<dbReference type="InterPro" id="IPR027417">
    <property type="entry name" value="P-loop_NTPase"/>
</dbReference>
<feature type="domain" description="GB1/RHD3-type G" evidence="8">
    <location>
        <begin position="38"/>
        <end position="299"/>
    </location>
</feature>
<accession>A0ABD3WG97</accession>
<proteinExistence type="inferred from homology"/>
<protein>
    <recommendedName>
        <fullName evidence="8">GB1/RHD3-type G domain-containing protein</fullName>
    </recommendedName>
</protein>
<keyword evidence="1" id="KW-0399">Innate immunity</keyword>
<dbReference type="GO" id="GO:0005525">
    <property type="term" value="F:GTP binding"/>
    <property type="evidence" value="ECO:0007669"/>
    <property type="project" value="UniProtKB-KW"/>
</dbReference>
<evidence type="ECO:0000256" key="7">
    <source>
        <dbReference type="SAM" id="MobiDB-lite"/>
    </source>
</evidence>
<dbReference type="EMBL" id="JBJQND010000007">
    <property type="protein sequence ID" value="KAL3872268.1"/>
    <property type="molecule type" value="Genomic_DNA"/>
</dbReference>
<keyword evidence="5" id="KW-0342">GTP-binding</keyword>
<gene>
    <name evidence="9" type="ORF">ACJMK2_040202</name>
</gene>
<evidence type="ECO:0000256" key="3">
    <source>
        <dbReference type="ARBA" id="ARBA00022801"/>
    </source>
</evidence>
<dbReference type="InterPro" id="IPR015894">
    <property type="entry name" value="Guanylate-bd_N"/>
</dbReference>
<evidence type="ECO:0000259" key="8">
    <source>
        <dbReference type="PROSITE" id="PS51715"/>
    </source>
</evidence>
<dbReference type="CDD" id="cd16269">
    <property type="entry name" value="GBP_C"/>
    <property type="match status" value="1"/>
</dbReference>
<dbReference type="AlphaFoldDB" id="A0ABD3WG97"/>
<evidence type="ECO:0000313" key="9">
    <source>
        <dbReference type="EMBL" id="KAL3872268.1"/>
    </source>
</evidence>
<dbReference type="CDD" id="cd01851">
    <property type="entry name" value="GBP"/>
    <property type="match status" value="1"/>
</dbReference>
<evidence type="ECO:0000313" key="10">
    <source>
        <dbReference type="Proteomes" id="UP001634394"/>
    </source>
</evidence>
<dbReference type="FunFam" id="3.40.50.300:FF:000422">
    <property type="entry name" value="Guanylate-binding protein 1"/>
    <property type="match status" value="1"/>
</dbReference>
<dbReference type="SUPFAM" id="SSF52540">
    <property type="entry name" value="P-loop containing nucleoside triphosphate hydrolases"/>
    <property type="match status" value="1"/>
</dbReference>
<sequence length="606" mass="69918">MAYESCQIFQEPLCLIDSDKDGKLMVVDDVLDQISQITKQLNVVAIAGLYRTGKSYLLNRLAQVNKGFPLGSTIESKTKGIWAWCRPHPVRQNEVLLLLDTEGLGDIKKGDKNHDNWIFTLATLLGSTLVYNAMGKFDQDALEKLSFITEMSKHVKISDSPSSQKGAEDLDLYLPLFILALRDFCLELKSNGRDITSDEYLEECLSLRSGNKDFDVKYNTPRICIRKYFRRRKCFTFDRPGSKATLKKLETLTDEDLEEEFVEDSNKFADFVLRECLPKSLDNGQPVNGRMFATLTRAYVVAIRDGKIPCIESALDMMAQIENNKAVEACVQLYVEKMNNTLQFPVPNDNDLSDAHHHCLKDAIDLFLKKAVYDQNHEYQRDSNEKINGEYDNFKKRNEHESEVKSREALAQLNRTIEEKIKQQLYTRAGGYGLYQQDIMKIKDEYEKLTGLGCKKQETILKYLESKWVEGQTILQADHQVTEMEKEAEIERQKTIAAERQREEAVRSAEIQRQKFEDETRQLQENIRQLERKQQEEIKNVMDHQNKVLDDRLKEQERLLKEGFDAEAAKLRNDIERLRQENERIRQQGVGGGGGGGGRKRRCVLQ</sequence>
<dbReference type="InterPro" id="IPR030386">
    <property type="entry name" value="G_GB1_RHD3_dom"/>
</dbReference>
<keyword evidence="2" id="KW-0547">Nucleotide-binding</keyword>
<dbReference type="GO" id="GO:0016787">
    <property type="term" value="F:hydrolase activity"/>
    <property type="evidence" value="ECO:0007669"/>
    <property type="project" value="UniProtKB-KW"/>
</dbReference>
<dbReference type="Proteomes" id="UP001634394">
    <property type="component" value="Unassembled WGS sequence"/>
</dbReference>
<evidence type="ECO:0000256" key="2">
    <source>
        <dbReference type="ARBA" id="ARBA00022741"/>
    </source>
</evidence>
<evidence type="ECO:0000256" key="4">
    <source>
        <dbReference type="ARBA" id="ARBA00022859"/>
    </source>
</evidence>
<dbReference type="Gene3D" id="1.20.1000.10">
    <property type="entry name" value="Guanylate-binding protein, C-terminal domain"/>
    <property type="match status" value="1"/>
</dbReference>
<dbReference type="InterPro" id="IPR037684">
    <property type="entry name" value="GBP_C"/>
</dbReference>
<dbReference type="InterPro" id="IPR036543">
    <property type="entry name" value="Guanylate-bd_C_sf"/>
</dbReference>
<organism evidence="9 10">
    <name type="scientific">Sinanodonta woodiana</name>
    <name type="common">Chinese pond mussel</name>
    <name type="synonym">Anodonta woodiana</name>
    <dbReference type="NCBI Taxonomy" id="1069815"/>
    <lineage>
        <taxon>Eukaryota</taxon>
        <taxon>Metazoa</taxon>
        <taxon>Spiralia</taxon>
        <taxon>Lophotrochozoa</taxon>
        <taxon>Mollusca</taxon>
        <taxon>Bivalvia</taxon>
        <taxon>Autobranchia</taxon>
        <taxon>Heteroconchia</taxon>
        <taxon>Palaeoheterodonta</taxon>
        <taxon>Unionida</taxon>
        <taxon>Unionoidea</taxon>
        <taxon>Unionidae</taxon>
        <taxon>Unioninae</taxon>
        <taxon>Sinanodonta</taxon>
    </lineage>
</organism>
<evidence type="ECO:0000256" key="5">
    <source>
        <dbReference type="ARBA" id="ARBA00023134"/>
    </source>
</evidence>
<dbReference type="GO" id="GO:0045087">
    <property type="term" value="P:innate immune response"/>
    <property type="evidence" value="ECO:0007669"/>
    <property type="project" value="UniProtKB-KW"/>
</dbReference>